<dbReference type="Pfam" id="PF12624">
    <property type="entry name" value="VPS13_N"/>
    <property type="match status" value="1"/>
</dbReference>
<accession>A0A8S3YLA6</accession>
<dbReference type="InterPro" id="IPR026847">
    <property type="entry name" value="VPS13"/>
</dbReference>
<evidence type="ECO:0000313" key="5">
    <source>
        <dbReference type="Proteomes" id="UP000678393"/>
    </source>
</evidence>
<evidence type="ECO:0000256" key="2">
    <source>
        <dbReference type="ARBA" id="ARBA00022448"/>
    </source>
</evidence>
<dbReference type="GO" id="GO:0006623">
    <property type="term" value="P:protein targeting to vacuole"/>
    <property type="evidence" value="ECO:0007669"/>
    <property type="project" value="TreeGrafter"/>
</dbReference>
<comment type="caution">
    <text evidence="4">The sequence shown here is derived from an EMBL/GenBank/DDBJ whole genome shotgun (WGS) entry which is preliminary data.</text>
</comment>
<keyword evidence="5" id="KW-1185">Reference proteome</keyword>
<protein>
    <recommendedName>
        <fullName evidence="3">Chorein N-terminal domain-containing protein</fullName>
    </recommendedName>
</protein>
<organism evidence="4 5">
    <name type="scientific">Candidula unifasciata</name>
    <dbReference type="NCBI Taxonomy" id="100452"/>
    <lineage>
        <taxon>Eukaryota</taxon>
        <taxon>Metazoa</taxon>
        <taxon>Spiralia</taxon>
        <taxon>Lophotrochozoa</taxon>
        <taxon>Mollusca</taxon>
        <taxon>Gastropoda</taxon>
        <taxon>Heterobranchia</taxon>
        <taxon>Euthyneura</taxon>
        <taxon>Panpulmonata</taxon>
        <taxon>Eupulmonata</taxon>
        <taxon>Stylommatophora</taxon>
        <taxon>Helicina</taxon>
        <taxon>Helicoidea</taxon>
        <taxon>Geomitridae</taxon>
        <taxon>Candidula</taxon>
    </lineage>
</organism>
<evidence type="ECO:0000256" key="1">
    <source>
        <dbReference type="ARBA" id="ARBA00006545"/>
    </source>
</evidence>
<dbReference type="Proteomes" id="UP000678393">
    <property type="component" value="Unassembled WGS sequence"/>
</dbReference>
<dbReference type="InterPro" id="IPR026854">
    <property type="entry name" value="VPS13_N"/>
</dbReference>
<keyword evidence="2" id="KW-0813">Transport</keyword>
<evidence type="ECO:0000313" key="4">
    <source>
        <dbReference type="EMBL" id="CAG5116191.1"/>
    </source>
</evidence>
<name>A0A8S3YLA6_9EUPU</name>
<dbReference type="GO" id="GO:0045053">
    <property type="term" value="P:protein retention in Golgi apparatus"/>
    <property type="evidence" value="ECO:0007669"/>
    <property type="project" value="TreeGrafter"/>
</dbReference>
<comment type="similarity">
    <text evidence="1">Belongs to the VPS13 family.</text>
</comment>
<evidence type="ECO:0000259" key="3">
    <source>
        <dbReference type="Pfam" id="PF12624"/>
    </source>
</evidence>
<sequence>MVFESIVVELINKYLGEFVEDLDKSQLSIGIWSGDVVLKKLNLKESALDHFNIPVKIKAGHLGKLTLKVPWKNLYSEPVVVHIQDIYALTVPNTAVQYDAELDRQAQFAEKQARLAQIEFQKKWEADKAKPRDPKQDSFVEKLSVQIIKNLQIKVSGLHIRHEDSYNNPRRPISIGFTLKELLFQTTDATWKETVIKEAVSQIYK</sequence>
<reference evidence="4" key="1">
    <citation type="submission" date="2021-04" db="EMBL/GenBank/DDBJ databases">
        <authorList>
            <consortium name="Molecular Ecology Group"/>
        </authorList>
    </citation>
    <scope>NUCLEOTIDE SEQUENCE</scope>
</reference>
<dbReference type="AlphaFoldDB" id="A0A8S3YLA6"/>
<dbReference type="PANTHER" id="PTHR16166">
    <property type="entry name" value="VACUOLAR PROTEIN SORTING-ASSOCIATED PROTEIN VPS13"/>
    <property type="match status" value="1"/>
</dbReference>
<dbReference type="EMBL" id="CAJHNH020000223">
    <property type="protein sequence ID" value="CAG5116191.1"/>
    <property type="molecule type" value="Genomic_DNA"/>
</dbReference>
<dbReference type="PANTHER" id="PTHR16166:SF93">
    <property type="entry name" value="INTERMEMBRANE LIPID TRANSFER PROTEIN VPS13"/>
    <property type="match status" value="1"/>
</dbReference>
<feature type="domain" description="Chorein N-terminal" evidence="3">
    <location>
        <begin position="2"/>
        <end position="205"/>
    </location>
</feature>
<gene>
    <name evidence="4" type="ORF">CUNI_LOCUS1749</name>
</gene>
<feature type="non-terminal residue" evidence="4">
    <location>
        <position position="205"/>
    </location>
</feature>
<dbReference type="OrthoDB" id="428159at2759"/>
<proteinExistence type="inferred from homology"/>